<dbReference type="Proteomes" id="UP001165492">
    <property type="component" value="Unassembled WGS sequence"/>
</dbReference>
<dbReference type="InterPro" id="IPR050834">
    <property type="entry name" value="Glycosyltransf_2"/>
</dbReference>
<feature type="domain" description="Glycosyltransferase 2-like" evidence="4">
    <location>
        <begin position="11"/>
        <end position="135"/>
    </location>
</feature>
<accession>A0ABS8HYH7</accession>
<proteinExistence type="inferred from homology"/>
<organism evidence="5 6">
    <name type="scientific">Pelosinus baikalensis</name>
    <dbReference type="NCBI Taxonomy" id="2892015"/>
    <lineage>
        <taxon>Bacteria</taxon>
        <taxon>Bacillati</taxon>
        <taxon>Bacillota</taxon>
        <taxon>Negativicutes</taxon>
        <taxon>Selenomonadales</taxon>
        <taxon>Sporomusaceae</taxon>
        <taxon>Pelosinus</taxon>
    </lineage>
</organism>
<evidence type="ECO:0000256" key="3">
    <source>
        <dbReference type="ARBA" id="ARBA00022679"/>
    </source>
</evidence>
<comment type="caution">
    <text evidence="5">The sequence shown here is derived from an EMBL/GenBank/DDBJ whole genome shotgun (WGS) entry which is preliminary data.</text>
</comment>
<evidence type="ECO:0000259" key="4">
    <source>
        <dbReference type="Pfam" id="PF00535"/>
    </source>
</evidence>
<reference evidence="5" key="1">
    <citation type="submission" date="2021-11" db="EMBL/GenBank/DDBJ databases">
        <title>Description of a new species Pelosinus isolated from the bottom sediments of Lake Baikal.</title>
        <authorList>
            <person name="Zakharyuk A."/>
        </authorList>
    </citation>
    <scope>NUCLEOTIDE SEQUENCE</scope>
    <source>
        <strain evidence="5">Bkl1</strain>
    </source>
</reference>
<evidence type="ECO:0000313" key="6">
    <source>
        <dbReference type="Proteomes" id="UP001165492"/>
    </source>
</evidence>
<name>A0ABS8HYH7_9FIRM</name>
<dbReference type="Pfam" id="PF00535">
    <property type="entry name" value="Glycos_transf_2"/>
    <property type="match status" value="1"/>
</dbReference>
<dbReference type="RefSeq" id="WP_229536973.1">
    <property type="nucleotide sequence ID" value="NZ_JAJHJB010000048.1"/>
</dbReference>
<dbReference type="InterPro" id="IPR029044">
    <property type="entry name" value="Nucleotide-diphossugar_trans"/>
</dbReference>
<comment type="similarity">
    <text evidence="1">Belongs to the glycosyltransferase 2 family.</text>
</comment>
<gene>
    <name evidence="5" type="ORF">LMF89_22290</name>
</gene>
<keyword evidence="2 5" id="KW-0328">Glycosyltransferase</keyword>
<evidence type="ECO:0000256" key="2">
    <source>
        <dbReference type="ARBA" id="ARBA00022676"/>
    </source>
</evidence>
<dbReference type="SUPFAM" id="SSF53448">
    <property type="entry name" value="Nucleotide-diphospho-sugar transferases"/>
    <property type="match status" value="1"/>
</dbReference>
<keyword evidence="6" id="KW-1185">Reference proteome</keyword>
<dbReference type="GO" id="GO:0016757">
    <property type="term" value="F:glycosyltransferase activity"/>
    <property type="evidence" value="ECO:0007669"/>
    <property type="project" value="UniProtKB-KW"/>
</dbReference>
<dbReference type="EC" id="2.4.-.-" evidence="5"/>
<sequence length="296" mass="34222">MIHLKNNPTVTVAMPVYNGSMYIRESIESILSQTFSDFEFLIVDDGSIDNSVEIIKAYKDLRITLICNTTNLGTSATLNKAIANASGTYIAIMHCDDISLPNRLEHQVLFMEKNSHIGVCGSSVQIFGQRDQVWCYETDSEDIKCKLLFRSAFVHPVVIMRKSLFSDYNVSYNTLYRYTEDYDLWRQLLSYTHFANIPDILLKYRIHSHQATMKYNYEQQVEAGMIRLEQIHALGISPTEEEFEIHQTLSNGILPNNQELTQLWLQKLENANNHLGYYPKQALTKLLSEFTTKHMW</sequence>
<dbReference type="InterPro" id="IPR001173">
    <property type="entry name" value="Glyco_trans_2-like"/>
</dbReference>
<dbReference type="Gene3D" id="3.90.550.10">
    <property type="entry name" value="Spore Coat Polysaccharide Biosynthesis Protein SpsA, Chain A"/>
    <property type="match status" value="1"/>
</dbReference>
<dbReference type="EMBL" id="JAJHJB010000048">
    <property type="protein sequence ID" value="MCC5468070.1"/>
    <property type="molecule type" value="Genomic_DNA"/>
</dbReference>
<dbReference type="PANTHER" id="PTHR43685">
    <property type="entry name" value="GLYCOSYLTRANSFERASE"/>
    <property type="match status" value="1"/>
</dbReference>
<dbReference type="PANTHER" id="PTHR43685:SF5">
    <property type="entry name" value="GLYCOSYLTRANSFERASE EPSE-RELATED"/>
    <property type="match status" value="1"/>
</dbReference>
<evidence type="ECO:0000256" key="1">
    <source>
        <dbReference type="ARBA" id="ARBA00006739"/>
    </source>
</evidence>
<protein>
    <submittedName>
        <fullName evidence="5">Glycosyltransferase</fullName>
        <ecNumber evidence="5">2.4.-.-</ecNumber>
    </submittedName>
</protein>
<evidence type="ECO:0000313" key="5">
    <source>
        <dbReference type="EMBL" id="MCC5468070.1"/>
    </source>
</evidence>
<keyword evidence="3 5" id="KW-0808">Transferase</keyword>